<evidence type="ECO:0000313" key="1">
    <source>
        <dbReference type="EMBL" id="KAI5664552.1"/>
    </source>
</evidence>
<sequence length="142" mass="15787">MEEEHQGKIARFKKIIQGMASQVIGDQEDDFKRSKTVLWFSVQVEESKEANLGRLEASKTKGEPFLHPTADGNLFLLVSSMKNGPSSHLSLEDPLMSSSVIFDPSFYGFGNLDDTSLVELNIVGFALGIDRNFLQHACTIHQ</sequence>
<dbReference type="Proteomes" id="UP001060085">
    <property type="component" value="Linkage Group LG05"/>
</dbReference>
<name>A0ACC0AVR9_CATRO</name>
<reference evidence="2" key="1">
    <citation type="journal article" date="2023" name="Nat. Plants">
        <title>Single-cell RNA sequencing provides a high-resolution roadmap for understanding the multicellular compartmentation of specialized metabolism.</title>
        <authorList>
            <person name="Sun S."/>
            <person name="Shen X."/>
            <person name="Li Y."/>
            <person name="Li Y."/>
            <person name="Wang S."/>
            <person name="Li R."/>
            <person name="Zhang H."/>
            <person name="Shen G."/>
            <person name="Guo B."/>
            <person name="Wei J."/>
            <person name="Xu J."/>
            <person name="St-Pierre B."/>
            <person name="Chen S."/>
            <person name="Sun C."/>
        </authorList>
    </citation>
    <scope>NUCLEOTIDE SEQUENCE [LARGE SCALE GENOMIC DNA]</scope>
</reference>
<proteinExistence type="predicted"/>
<evidence type="ECO:0000313" key="2">
    <source>
        <dbReference type="Proteomes" id="UP001060085"/>
    </source>
</evidence>
<gene>
    <name evidence="1" type="ORF">M9H77_23875</name>
</gene>
<accession>A0ACC0AVR9</accession>
<dbReference type="EMBL" id="CM044705">
    <property type="protein sequence ID" value="KAI5664552.1"/>
    <property type="molecule type" value="Genomic_DNA"/>
</dbReference>
<keyword evidence="2" id="KW-1185">Reference proteome</keyword>
<organism evidence="1 2">
    <name type="scientific">Catharanthus roseus</name>
    <name type="common">Madagascar periwinkle</name>
    <name type="synonym">Vinca rosea</name>
    <dbReference type="NCBI Taxonomy" id="4058"/>
    <lineage>
        <taxon>Eukaryota</taxon>
        <taxon>Viridiplantae</taxon>
        <taxon>Streptophyta</taxon>
        <taxon>Embryophyta</taxon>
        <taxon>Tracheophyta</taxon>
        <taxon>Spermatophyta</taxon>
        <taxon>Magnoliopsida</taxon>
        <taxon>eudicotyledons</taxon>
        <taxon>Gunneridae</taxon>
        <taxon>Pentapetalae</taxon>
        <taxon>asterids</taxon>
        <taxon>lamiids</taxon>
        <taxon>Gentianales</taxon>
        <taxon>Apocynaceae</taxon>
        <taxon>Rauvolfioideae</taxon>
        <taxon>Vinceae</taxon>
        <taxon>Catharanthinae</taxon>
        <taxon>Catharanthus</taxon>
    </lineage>
</organism>
<protein>
    <submittedName>
        <fullName evidence="1">Uncharacterized protein</fullName>
    </submittedName>
</protein>
<comment type="caution">
    <text evidence="1">The sequence shown here is derived from an EMBL/GenBank/DDBJ whole genome shotgun (WGS) entry which is preliminary data.</text>
</comment>